<dbReference type="Gene3D" id="3.40.140.10">
    <property type="entry name" value="Cytidine Deaminase, domain 2"/>
    <property type="match status" value="1"/>
</dbReference>
<dbReference type="Pfam" id="PF02634">
    <property type="entry name" value="FdhD-NarQ"/>
    <property type="match status" value="1"/>
</dbReference>
<accession>A0A1K1P203</accession>
<dbReference type="PANTHER" id="PTHR30592">
    <property type="entry name" value="FORMATE DEHYDROGENASE"/>
    <property type="match status" value="1"/>
</dbReference>
<protein>
    <submittedName>
        <fullName evidence="3">FdhD protein</fullName>
    </submittedName>
</protein>
<name>A0A1K1P203_SELRU</name>
<dbReference type="SUPFAM" id="SSF53927">
    <property type="entry name" value="Cytidine deaminase-like"/>
    <property type="match status" value="1"/>
</dbReference>
<dbReference type="Gene3D" id="3.10.20.10">
    <property type="match status" value="1"/>
</dbReference>
<dbReference type="GO" id="GO:0016783">
    <property type="term" value="F:sulfurtransferase activity"/>
    <property type="evidence" value="ECO:0007669"/>
    <property type="project" value="InterPro"/>
</dbReference>
<keyword evidence="2" id="KW-0501">Molybdenum cofactor biosynthesis</keyword>
<dbReference type="AlphaFoldDB" id="A0A1K1P203"/>
<dbReference type="InterPro" id="IPR016193">
    <property type="entry name" value="Cytidine_deaminase-like"/>
</dbReference>
<dbReference type="RefSeq" id="WP_072306294.1">
    <property type="nucleotide sequence ID" value="NZ_FPJA01000007.1"/>
</dbReference>
<dbReference type="InterPro" id="IPR003786">
    <property type="entry name" value="FdhD"/>
</dbReference>
<dbReference type="PIRSF" id="PIRSF015626">
    <property type="entry name" value="FdhD"/>
    <property type="match status" value="1"/>
</dbReference>
<dbReference type="EMBL" id="FPJA01000007">
    <property type="protein sequence ID" value="SFW41792.1"/>
    <property type="molecule type" value="Genomic_DNA"/>
</dbReference>
<proteinExistence type="predicted"/>
<dbReference type="Proteomes" id="UP000182958">
    <property type="component" value="Unassembled WGS sequence"/>
</dbReference>
<evidence type="ECO:0000313" key="3">
    <source>
        <dbReference type="EMBL" id="SFW41792.1"/>
    </source>
</evidence>
<keyword evidence="1" id="KW-0963">Cytoplasm</keyword>
<organism evidence="3 4">
    <name type="scientific">Selenomonas ruminantium</name>
    <dbReference type="NCBI Taxonomy" id="971"/>
    <lineage>
        <taxon>Bacteria</taxon>
        <taxon>Bacillati</taxon>
        <taxon>Bacillota</taxon>
        <taxon>Negativicutes</taxon>
        <taxon>Selenomonadales</taxon>
        <taxon>Selenomonadaceae</taxon>
        <taxon>Selenomonas</taxon>
    </lineage>
</organism>
<evidence type="ECO:0000313" key="4">
    <source>
        <dbReference type="Proteomes" id="UP000182958"/>
    </source>
</evidence>
<sequence>MEPRWEECELAVVHRFAAKDGRWVEDAKPTSIEQLLKVELNGRLVSEALCSPGDQLDLAVGQLAQLGALQRAADIKRLQILDGRAVVESSSWAQARAAHREDDPRYYSLSRLRAWQGRGNVVDNVCVEAHKALQTANRLLGELAATHERTNGVHSGVLYEPARDKILVFREDIGRHNVFDKLYGWAVRHDVSLADKLLVFSGRCSTEMMLKLWRMDCRMVLAKSVPTSLSLELADKLGITLMARLTPEGFSVYTHPERVRIEKNIF</sequence>
<evidence type="ECO:0000256" key="2">
    <source>
        <dbReference type="ARBA" id="ARBA00023150"/>
    </source>
</evidence>
<reference evidence="4" key="1">
    <citation type="submission" date="2016-11" db="EMBL/GenBank/DDBJ databases">
        <authorList>
            <person name="Varghese N."/>
            <person name="Submissions S."/>
        </authorList>
    </citation>
    <scope>NUCLEOTIDE SEQUENCE [LARGE SCALE GENOMIC DNA]</scope>
    <source>
        <strain evidence="4">C3</strain>
    </source>
</reference>
<gene>
    <name evidence="3" type="ORF">SAMN02910323_1741</name>
</gene>
<dbReference type="GO" id="GO:0006777">
    <property type="term" value="P:Mo-molybdopterin cofactor biosynthetic process"/>
    <property type="evidence" value="ECO:0007669"/>
    <property type="project" value="UniProtKB-KW"/>
</dbReference>
<evidence type="ECO:0000256" key="1">
    <source>
        <dbReference type="ARBA" id="ARBA00022490"/>
    </source>
</evidence>
<keyword evidence="4" id="KW-1185">Reference proteome</keyword>
<dbReference type="PANTHER" id="PTHR30592:SF1">
    <property type="entry name" value="SULFUR CARRIER PROTEIN FDHD"/>
    <property type="match status" value="1"/>
</dbReference>